<sequence>MSRKRKTSHMRNHELENERSTRKSARLNNPHSINHSKSKILERKKITKLQRNIKTCPVFTRSRGILISCDMYNCSKPHESTGTDENTTENNSDPDRSIVKTLTYSSSDSNDCKSNMFNSSKALSHSYDQSQLHNRKNVDDEQTYEKARTETSHKASLRSVTNQASYNLRRRSPRAAESGNETSSSATLRCVTNQNDHSSRKCPRIVESDGDTPNNALLRNVTNPKSNRRSPRIVESDGETPNNALLRNVTNPKSNRRSPRIVESDGETLNNALLRNVINPKSNRRSPRFAESETSNIGEEKIIAKKAQKTKVKEAKNESNRKPSVVDPHKPKVQALKQYACIMPSSIIEDQEKDVKKAKVKKRGTLARKRELRAMLERQDEGYEDDAFDGTPFKNRKPLLKCKLSPVVLDTSIQSINRDIEFYKTPCSKTPVNRLRPAGPLSSGTSESDIMTPGLLNSVNRYSY</sequence>
<dbReference type="OrthoDB" id="6014630at2759"/>
<keyword evidence="3" id="KW-1185">Reference proteome</keyword>
<proteinExistence type="predicted"/>
<feature type="region of interest" description="Disordered" evidence="1">
    <location>
        <begin position="308"/>
        <end position="328"/>
    </location>
</feature>
<accession>A0A6S7LU60</accession>
<evidence type="ECO:0000313" key="3">
    <source>
        <dbReference type="Proteomes" id="UP001152795"/>
    </source>
</evidence>
<feature type="compositionally biased region" description="Polar residues" evidence="1">
    <location>
        <begin position="179"/>
        <end position="196"/>
    </location>
</feature>
<feature type="compositionally biased region" description="Polar residues" evidence="1">
    <location>
        <begin position="239"/>
        <end position="253"/>
    </location>
</feature>
<feature type="region of interest" description="Disordered" evidence="1">
    <location>
        <begin position="1"/>
        <end position="35"/>
    </location>
</feature>
<feature type="compositionally biased region" description="Polar residues" evidence="1">
    <location>
        <begin position="26"/>
        <end position="35"/>
    </location>
</feature>
<feature type="compositionally biased region" description="Basic and acidic residues" evidence="1">
    <location>
        <begin position="311"/>
        <end position="321"/>
    </location>
</feature>
<gene>
    <name evidence="2" type="ORF">PACLA_8A051982</name>
</gene>
<comment type="caution">
    <text evidence="2">The sequence shown here is derived from an EMBL/GenBank/DDBJ whole genome shotgun (WGS) entry which is preliminary data.</text>
</comment>
<dbReference type="EMBL" id="CACRXK020033862">
    <property type="protein sequence ID" value="CAB4044043.1"/>
    <property type="molecule type" value="Genomic_DNA"/>
</dbReference>
<name>A0A6S7LU60_PARCT</name>
<dbReference type="Proteomes" id="UP001152795">
    <property type="component" value="Unassembled WGS sequence"/>
</dbReference>
<reference evidence="2" key="1">
    <citation type="submission" date="2020-04" db="EMBL/GenBank/DDBJ databases">
        <authorList>
            <person name="Alioto T."/>
            <person name="Alioto T."/>
            <person name="Gomez Garrido J."/>
        </authorList>
    </citation>
    <scope>NUCLEOTIDE SEQUENCE</scope>
    <source>
        <strain evidence="2">A484AB</strain>
    </source>
</reference>
<feature type="region of interest" description="Disordered" evidence="1">
    <location>
        <begin position="123"/>
        <end position="265"/>
    </location>
</feature>
<organism evidence="2 3">
    <name type="scientific">Paramuricea clavata</name>
    <name type="common">Red gorgonian</name>
    <name type="synonym">Violescent sea-whip</name>
    <dbReference type="NCBI Taxonomy" id="317549"/>
    <lineage>
        <taxon>Eukaryota</taxon>
        <taxon>Metazoa</taxon>
        <taxon>Cnidaria</taxon>
        <taxon>Anthozoa</taxon>
        <taxon>Octocorallia</taxon>
        <taxon>Malacalcyonacea</taxon>
        <taxon>Plexauridae</taxon>
        <taxon>Paramuricea</taxon>
    </lineage>
</organism>
<evidence type="ECO:0000256" key="1">
    <source>
        <dbReference type="SAM" id="MobiDB-lite"/>
    </source>
</evidence>
<protein>
    <submittedName>
        <fullName evidence="2">Uncharacterized protein</fullName>
    </submittedName>
</protein>
<dbReference type="AlphaFoldDB" id="A0A6S7LU60"/>
<evidence type="ECO:0000313" key="2">
    <source>
        <dbReference type="EMBL" id="CAB4044043.1"/>
    </source>
</evidence>
<feature type="compositionally biased region" description="Basic and acidic residues" evidence="1">
    <location>
        <begin position="11"/>
        <end position="21"/>
    </location>
</feature>
<feature type="compositionally biased region" description="Basic residues" evidence="1">
    <location>
        <begin position="1"/>
        <end position="10"/>
    </location>
</feature>
<feature type="compositionally biased region" description="Polar residues" evidence="1">
    <location>
        <begin position="123"/>
        <end position="132"/>
    </location>
</feature>
<feature type="region of interest" description="Disordered" evidence="1">
    <location>
        <begin position="78"/>
        <end position="97"/>
    </location>
</feature>
<feature type="compositionally biased region" description="Basic and acidic residues" evidence="1">
    <location>
        <begin position="136"/>
        <end position="153"/>
    </location>
</feature>
<feature type="compositionally biased region" description="Polar residues" evidence="1">
    <location>
        <begin position="211"/>
        <end position="225"/>
    </location>
</feature>